<dbReference type="GO" id="GO:0006487">
    <property type="term" value="P:protein N-linked glycosylation"/>
    <property type="evidence" value="ECO:0007669"/>
    <property type="project" value="UniProtKB-UniRule"/>
</dbReference>
<dbReference type="FunFam" id="1.20.144.10:FF:000003">
    <property type="entry name" value="Dolichyldiphosphatase 1"/>
    <property type="match status" value="1"/>
</dbReference>
<dbReference type="Pfam" id="PF01569">
    <property type="entry name" value="PAP2"/>
    <property type="match status" value="1"/>
</dbReference>
<sequence>MASNGADGIRDDSRSFSDSEETKWTTLAISHVEYPQGDWLGNFMAVSSLSPLVILVGFVTLIIFRRDLHTITFFCGTLLNEAVNWVLKHIIRESRPCRGREVLFTEYGMPSSHSQFMWFFATYVAFFMLIRLHQISNSSFMDNAWKYFVTLCVFWSALTVSYGRVYLQYHTWTQVVSGALLGGVLGCLWFAVMQLILTPLFPMVALWPICEFLMIRDSTLIPNVMWFEYTNHRSEARTRQRKLVKSQ</sequence>
<dbReference type="EnsemblMetazoa" id="SMAR006189-RA">
    <property type="protein sequence ID" value="SMAR006189-PA"/>
    <property type="gene ID" value="SMAR006189"/>
</dbReference>
<evidence type="ECO:0000313" key="13">
    <source>
        <dbReference type="EnsemblMetazoa" id="SMAR006189-PA"/>
    </source>
</evidence>
<keyword evidence="14" id="KW-1185">Reference proteome</keyword>
<comment type="similarity">
    <text evidence="3 11">Belongs to the dolichyldiphosphatase family.</text>
</comment>
<dbReference type="CDD" id="cd03382">
    <property type="entry name" value="PAP2_dolichyldiphosphatase"/>
    <property type="match status" value="1"/>
</dbReference>
<feature type="transmembrane region" description="Helical" evidence="11">
    <location>
        <begin position="147"/>
        <end position="167"/>
    </location>
</feature>
<comment type="subcellular location">
    <subcellularLocation>
        <location evidence="1 11">Endoplasmic reticulum membrane</location>
        <topology evidence="1 11">Multi-pass membrane protein</topology>
    </subcellularLocation>
</comment>
<dbReference type="PANTHER" id="PTHR11247:SF1">
    <property type="entry name" value="DOLICHYLDIPHOSPHATASE 1"/>
    <property type="match status" value="1"/>
</dbReference>
<evidence type="ECO:0000256" key="9">
    <source>
        <dbReference type="ARBA" id="ARBA00024907"/>
    </source>
</evidence>
<name>T1IY84_STRMM</name>
<dbReference type="GO" id="GO:0005789">
    <property type="term" value="C:endoplasmic reticulum membrane"/>
    <property type="evidence" value="ECO:0007669"/>
    <property type="project" value="UniProtKB-SubCell"/>
</dbReference>
<keyword evidence="8 11" id="KW-0472">Membrane</keyword>
<evidence type="ECO:0000256" key="10">
    <source>
        <dbReference type="ARBA" id="ARBA00047349"/>
    </source>
</evidence>
<evidence type="ECO:0000256" key="11">
    <source>
        <dbReference type="RuleBase" id="RU367078"/>
    </source>
</evidence>
<feature type="transmembrane region" description="Helical" evidence="11">
    <location>
        <begin position="43"/>
        <end position="64"/>
    </location>
</feature>
<dbReference type="EMBL" id="JH431671">
    <property type="status" value="NOT_ANNOTATED_CDS"/>
    <property type="molecule type" value="Genomic_DNA"/>
</dbReference>
<comment type="catalytic activity">
    <reaction evidence="10 11">
        <text>a di-trans,poly-cis-dolichyl diphosphate + H2O = a di-trans,poly-cis-dolichyl phosphate + phosphate + H(+)</text>
        <dbReference type="Rhea" id="RHEA:14385"/>
        <dbReference type="Rhea" id="RHEA-COMP:19498"/>
        <dbReference type="Rhea" id="RHEA-COMP:19506"/>
        <dbReference type="ChEBI" id="CHEBI:15377"/>
        <dbReference type="ChEBI" id="CHEBI:15378"/>
        <dbReference type="ChEBI" id="CHEBI:43474"/>
        <dbReference type="ChEBI" id="CHEBI:57497"/>
        <dbReference type="ChEBI" id="CHEBI:57683"/>
        <dbReference type="EC" id="3.6.1.43"/>
    </reaction>
</comment>
<dbReference type="AlphaFoldDB" id="T1IY84"/>
<evidence type="ECO:0000256" key="2">
    <source>
        <dbReference type="ARBA" id="ARBA00004922"/>
    </source>
</evidence>
<dbReference type="HOGENOM" id="CLU_074922_1_2_1"/>
<dbReference type="GO" id="GO:0008610">
    <property type="term" value="P:lipid biosynthetic process"/>
    <property type="evidence" value="ECO:0007669"/>
    <property type="project" value="TreeGrafter"/>
</dbReference>
<dbReference type="InterPro" id="IPR036938">
    <property type="entry name" value="PAP2/HPO_sf"/>
</dbReference>
<evidence type="ECO:0000256" key="7">
    <source>
        <dbReference type="ARBA" id="ARBA00022989"/>
    </source>
</evidence>
<evidence type="ECO:0000256" key="6">
    <source>
        <dbReference type="ARBA" id="ARBA00022824"/>
    </source>
</evidence>
<dbReference type="PANTHER" id="PTHR11247">
    <property type="entry name" value="PALMITOYL-PROTEIN THIOESTERASE/DOLICHYLDIPHOSPHATASE 1"/>
    <property type="match status" value="1"/>
</dbReference>
<keyword evidence="7 11" id="KW-1133">Transmembrane helix</keyword>
<dbReference type="Proteomes" id="UP000014500">
    <property type="component" value="Unassembled WGS sequence"/>
</dbReference>
<dbReference type="GO" id="GO:0047874">
    <property type="term" value="F:dolichyldiphosphatase activity"/>
    <property type="evidence" value="ECO:0007669"/>
    <property type="project" value="UniProtKB-UniRule"/>
</dbReference>
<feature type="transmembrane region" description="Helical" evidence="11">
    <location>
        <begin position="179"/>
        <end position="197"/>
    </location>
</feature>
<proteinExistence type="inferred from homology"/>
<keyword evidence="5 11" id="KW-0378">Hydrolase</keyword>
<evidence type="ECO:0000256" key="5">
    <source>
        <dbReference type="ARBA" id="ARBA00022801"/>
    </source>
</evidence>
<dbReference type="Gene3D" id="1.20.144.10">
    <property type="entry name" value="Phosphatidic acid phosphatase type 2/haloperoxidase"/>
    <property type="match status" value="1"/>
</dbReference>
<feature type="domain" description="Phosphatidic acid phosphatase type 2/haloperoxidase" evidence="12">
    <location>
        <begin position="70"/>
        <end position="190"/>
    </location>
</feature>
<organism evidence="13 14">
    <name type="scientific">Strigamia maritima</name>
    <name type="common">European centipede</name>
    <name type="synonym">Geophilus maritimus</name>
    <dbReference type="NCBI Taxonomy" id="126957"/>
    <lineage>
        <taxon>Eukaryota</taxon>
        <taxon>Metazoa</taxon>
        <taxon>Ecdysozoa</taxon>
        <taxon>Arthropoda</taxon>
        <taxon>Myriapoda</taxon>
        <taxon>Chilopoda</taxon>
        <taxon>Pleurostigmophora</taxon>
        <taxon>Geophilomorpha</taxon>
        <taxon>Linotaeniidae</taxon>
        <taxon>Strigamia</taxon>
    </lineage>
</organism>
<dbReference type="EC" id="3.6.1.43" evidence="11"/>
<dbReference type="InterPro" id="IPR000326">
    <property type="entry name" value="PAP2/HPO"/>
</dbReference>
<comment type="pathway">
    <text evidence="2 11">Protein modification; protein glycosylation.</text>
</comment>
<evidence type="ECO:0000259" key="12">
    <source>
        <dbReference type="SMART" id="SM00014"/>
    </source>
</evidence>
<dbReference type="UniPathway" id="UPA00378"/>
<comment type="function">
    <text evidence="9 11">Required for efficient N-glycosylation. Necessary for maintaining optimal levels of dolichol-linked oligosaccharides. Hydrolyzes dolichyl pyrophosphate at a very high rate and dolichyl monophosphate at a much lower rate. Does not act on phosphatidate.</text>
</comment>
<evidence type="ECO:0000256" key="3">
    <source>
        <dbReference type="ARBA" id="ARBA00005518"/>
    </source>
</evidence>
<accession>T1IY84</accession>
<evidence type="ECO:0000256" key="4">
    <source>
        <dbReference type="ARBA" id="ARBA00022692"/>
    </source>
</evidence>
<dbReference type="eggNOG" id="KOG3146">
    <property type="taxonomic scope" value="Eukaryota"/>
</dbReference>
<evidence type="ECO:0000256" key="8">
    <source>
        <dbReference type="ARBA" id="ARBA00023136"/>
    </source>
</evidence>
<dbReference type="InterPro" id="IPR039667">
    <property type="entry name" value="Dolichyldiphosphatase_PAP2"/>
</dbReference>
<dbReference type="OMA" id="VYATLIW"/>
<feature type="transmembrane region" description="Helical" evidence="11">
    <location>
        <begin position="116"/>
        <end position="135"/>
    </location>
</feature>
<dbReference type="SMART" id="SM00014">
    <property type="entry name" value="acidPPc"/>
    <property type="match status" value="1"/>
</dbReference>
<dbReference type="PhylomeDB" id="T1IY84"/>
<dbReference type="SUPFAM" id="SSF48317">
    <property type="entry name" value="Acid phosphatase/Vanadium-dependent haloperoxidase"/>
    <property type="match status" value="1"/>
</dbReference>
<reference evidence="13" key="2">
    <citation type="submission" date="2015-02" db="UniProtKB">
        <authorList>
            <consortium name="EnsemblMetazoa"/>
        </authorList>
    </citation>
    <scope>IDENTIFICATION</scope>
</reference>
<evidence type="ECO:0000313" key="14">
    <source>
        <dbReference type="Proteomes" id="UP000014500"/>
    </source>
</evidence>
<reference evidence="14" key="1">
    <citation type="submission" date="2011-05" db="EMBL/GenBank/DDBJ databases">
        <authorList>
            <person name="Richards S.R."/>
            <person name="Qu J."/>
            <person name="Jiang H."/>
            <person name="Jhangiani S.N."/>
            <person name="Agravi P."/>
            <person name="Goodspeed R."/>
            <person name="Gross S."/>
            <person name="Mandapat C."/>
            <person name="Jackson L."/>
            <person name="Mathew T."/>
            <person name="Pu L."/>
            <person name="Thornton R."/>
            <person name="Saada N."/>
            <person name="Wilczek-Boney K.B."/>
            <person name="Lee S."/>
            <person name="Kovar C."/>
            <person name="Wu Y."/>
            <person name="Scherer S.E."/>
            <person name="Worley K.C."/>
            <person name="Muzny D.M."/>
            <person name="Gibbs R."/>
        </authorList>
    </citation>
    <scope>NUCLEOTIDE SEQUENCE</scope>
    <source>
        <strain evidence="14">Brora</strain>
    </source>
</reference>
<keyword evidence="6 11" id="KW-0256">Endoplasmic reticulum</keyword>
<protein>
    <recommendedName>
        <fullName evidence="11">Dolichyldiphosphatase</fullName>
        <ecNumber evidence="11">3.6.1.43</ecNumber>
    </recommendedName>
</protein>
<evidence type="ECO:0000256" key="1">
    <source>
        <dbReference type="ARBA" id="ARBA00004477"/>
    </source>
</evidence>
<keyword evidence="4 11" id="KW-0812">Transmembrane</keyword>
<dbReference type="STRING" id="126957.T1IY84"/>